<organism evidence="3 4">
    <name type="scientific">Brachybacterium huguangmaarense</name>
    <dbReference type="NCBI Taxonomy" id="1652028"/>
    <lineage>
        <taxon>Bacteria</taxon>
        <taxon>Bacillati</taxon>
        <taxon>Actinomycetota</taxon>
        <taxon>Actinomycetes</taxon>
        <taxon>Micrococcales</taxon>
        <taxon>Dermabacteraceae</taxon>
        <taxon>Brachybacterium</taxon>
    </lineage>
</organism>
<gene>
    <name evidence="3" type="ORF">BRM3_02995</name>
</gene>
<keyword evidence="4" id="KW-1185">Reference proteome</keyword>
<name>A0ABY6G455_9MICO</name>
<accession>A0ABY6G455</accession>
<proteinExistence type="predicted"/>
<reference evidence="3" key="1">
    <citation type="submission" date="2022-10" db="EMBL/GenBank/DDBJ databases">
        <title>Whole-Genome Sequencing of Brachybacterium huguangmaarense BRM-3, Isolated from Betula schmidtii.</title>
        <authorList>
            <person name="Haam D."/>
        </authorList>
    </citation>
    <scope>NUCLEOTIDE SEQUENCE</scope>
    <source>
        <strain evidence="3">BRM-3</strain>
    </source>
</reference>
<sequence>MSIDVHEDARGSRYVAVEDGREVGLLTFTRRRGVFELIHTVTDPDERGHGVASTLAGRAFDDARERGERVRIICPFVESWLQRHPEQADIVTYD</sequence>
<dbReference type="InterPro" id="IPR016181">
    <property type="entry name" value="Acyl_CoA_acyltransferase"/>
</dbReference>
<protein>
    <submittedName>
        <fullName evidence="3">N-acetyltransferase</fullName>
    </submittedName>
</protein>
<evidence type="ECO:0000259" key="1">
    <source>
        <dbReference type="PROSITE" id="PS51186"/>
    </source>
</evidence>
<evidence type="ECO:0000313" key="4">
    <source>
        <dbReference type="Proteomes" id="UP001164305"/>
    </source>
</evidence>
<dbReference type="PROSITE" id="PS51186">
    <property type="entry name" value="GNAT"/>
    <property type="match status" value="1"/>
</dbReference>
<dbReference type="InterPro" id="IPR000182">
    <property type="entry name" value="GNAT_dom"/>
</dbReference>
<feature type="domain" description="N-acetyltransferase" evidence="2">
    <location>
        <begin position="6"/>
        <end position="92"/>
    </location>
</feature>
<dbReference type="SUPFAM" id="SSF55729">
    <property type="entry name" value="Acyl-CoA N-acyltransferases (Nat)"/>
    <property type="match status" value="1"/>
</dbReference>
<evidence type="ECO:0000313" key="3">
    <source>
        <dbReference type="EMBL" id="UYG17416.1"/>
    </source>
</evidence>
<dbReference type="CDD" id="cd04301">
    <property type="entry name" value="NAT_SF"/>
    <property type="match status" value="1"/>
</dbReference>
<dbReference type="PANTHER" id="PTHR31435">
    <property type="entry name" value="PROTEIN NATD1"/>
    <property type="match status" value="1"/>
</dbReference>
<dbReference type="RefSeq" id="WP_263594625.1">
    <property type="nucleotide sequence ID" value="NZ_CP107020.1"/>
</dbReference>
<evidence type="ECO:0000259" key="2">
    <source>
        <dbReference type="PROSITE" id="PS51729"/>
    </source>
</evidence>
<dbReference type="PANTHER" id="PTHR31435:SF10">
    <property type="entry name" value="BSR4717 PROTEIN"/>
    <property type="match status" value="1"/>
</dbReference>
<dbReference type="Pfam" id="PF14542">
    <property type="entry name" value="Acetyltransf_CG"/>
    <property type="match status" value="1"/>
</dbReference>
<dbReference type="PROSITE" id="PS51729">
    <property type="entry name" value="GNAT_YJDJ"/>
    <property type="match status" value="1"/>
</dbReference>
<dbReference type="InterPro" id="IPR045057">
    <property type="entry name" value="Gcn5-rel_NAT"/>
</dbReference>
<feature type="domain" description="N-acetyltransferase" evidence="1">
    <location>
        <begin position="1"/>
        <end position="94"/>
    </location>
</feature>
<dbReference type="Gene3D" id="3.40.630.30">
    <property type="match status" value="1"/>
</dbReference>
<dbReference type="Proteomes" id="UP001164305">
    <property type="component" value="Chromosome"/>
</dbReference>
<dbReference type="EMBL" id="CP107020">
    <property type="protein sequence ID" value="UYG17416.1"/>
    <property type="molecule type" value="Genomic_DNA"/>
</dbReference>
<dbReference type="InterPro" id="IPR031165">
    <property type="entry name" value="GNAT_YJDJ"/>
</dbReference>